<gene>
    <name evidence="2" type="ORF">A2Y85_05395</name>
</gene>
<dbReference type="EMBL" id="MEUM01000071">
    <property type="protein sequence ID" value="OGC42334.1"/>
    <property type="molecule type" value="Genomic_DNA"/>
</dbReference>
<accession>A0A1F4UBK5</accession>
<keyword evidence="1" id="KW-0472">Membrane</keyword>
<keyword evidence="1" id="KW-1133">Transmembrane helix</keyword>
<dbReference type="Proteomes" id="UP000177025">
    <property type="component" value="Unassembled WGS sequence"/>
</dbReference>
<protein>
    <submittedName>
        <fullName evidence="2">Uncharacterized protein</fullName>
    </submittedName>
</protein>
<evidence type="ECO:0000313" key="3">
    <source>
        <dbReference type="Proteomes" id="UP000177025"/>
    </source>
</evidence>
<feature type="transmembrane region" description="Helical" evidence="1">
    <location>
        <begin position="6"/>
        <end position="23"/>
    </location>
</feature>
<organism evidence="2 3">
    <name type="scientific">candidate division WOR-3 bacterium RBG_13_43_14</name>
    <dbReference type="NCBI Taxonomy" id="1802590"/>
    <lineage>
        <taxon>Bacteria</taxon>
        <taxon>Bacteria division WOR-3</taxon>
    </lineage>
</organism>
<proteinExistence type="predicted"/>
<name>A0A1F4UBK5_UNCW3</name>
<keyword evidence="1" id="KW-0812">Transmembrane</keyword>
<evidence type="ECO:0000313" key="2">
    <source>
        <dbReference type="EMBL" id="OGC42334.1"/>
    </source>
</evidence>
<sequence length="96" mass="11329">MLTVQDILIVVIGLGSFILYFILHRRLAKINKLWNNIWIIVHCGFGILLWLSFMLNWLNSENFFLGRRTGSLFLITGVIMLFVSDWMKKKKQINDK</sequence>
<comment type="caution">
    <text evidence="2">The sequence shown here is derived from an EMBL/GenBank/DDBJ whole genome shotgun (WGS) entry which is preliminary data.</text>
</comment>
<feature type="transmembrane region" description="Helical" evidence="1">
    <location>
        <begin position="35"/>
        <end position="58"/>
    </location>
</feature>
<dbReference type="AlphaFoldDB" id="A0A1F4UBK5"/>
<reference evidence="2 3" key="1">
    <citation type="journal article" date="2016" name="Nat. Commun.">
        <title>Thousands of microbial genomes shed light on interconnected biogeochemical processes in an aquifer system.</title>
        <authorList>
            <person name="Anantharaman K."/>
            <person name="Brown C.T."/>
            <person name="Hug L.A."/>
            <person name="Sharon I."/>
            <person name="Castelle C.J."/>
            <person name="Probst A.J."/>
            <person name="Thomas B.C."/>
            <person name="Singh A."/>
            <person name="Wilkins M.J."/>
            <person name="Karaoz U."/>
            <person name="Brodie E.L."/>
            <person name="Williams K.H."/>
            <person name="Hubbard S.S."/>
            <person name="Banfield J.F."/>
        </authorList>
    </citation>
    <scope>NUCLEOTIDE SEQUENCE [LARGE SCALE GENOMIC DNA]</scope>
</reference>
<evidence type="ECO:0000256" key="1">
    <source>
        <dbReference type="SAM" id="Phobius"/>
    </source>
</evidence>
<feature type="transmembrane region" description="Helical" evidence="1">
    <location>
        <begin position="70"/>
        <end position="87"/>
    </location>
</feature>